<dbReference type="AlphaFoldDB" id="A0A819QUE0"/>
<gene>
    <name evidence="2" type="ORF">OXD698_LOCUS31679</name>
</gene>
<feature type="domain" description="Endonuclease/exonuclease/phosphatase" evidence="1">
    <location>
        <begin position="73"/>
        <end position="182"/>
    </location>
</feature>
<reference evidence="2" key="1">
    <citation type="submission" date="2021-02" db="EMBL/GenBank/DDBJ databases">
        <authorList>
            <person name="Nowell W R."/>
        </authorList>
    </citation>
    <scope>NUCLEOTIDE SEQUENCE</scope>
</reference>
<dbReference type="EMBL" id="CAJOAZ010003964">
    <property type="protein sequence ID" value="CAF4037303.1"/>
    <property type="molecule type" value="Genomic_DNA"/>
</dbReference>
<protein>
    <recommendedName>
        <fullName evidence="1">Endonuclease/exonuclease/phosphatase domain-containing protein</fullName>
    </recommendedName>
</protein>
<evidence type="ECO:0000313" key="2">
    <source>
        <dbReference type="EMBL" id="CAF4037303.1"/>
    </source>
</evidence>
<evidence type="ECO:0000313" key="3">
    <source>
        <dbReference type="Proteomes" id="UP000663844"/>
    </source>
</evidence>
<proteinExistence type="predicted"/>
<dbReference type="Gene3D" id="3.60.10.10">
    <property type="entry name" value="Endonuclease/exonuclease/phosphatase"/>
    <property type="match status" value="1"/>
</dbReference>
<organism evidence="2 3">
    <name type="scientific">Adineta steineri</name>
    <dbReference type="NCBI Taxonomy" id="433720"/>
    <lineage>
        <taxon>Eukaryota</taxon>
        <taxon>Metazoa</taxon>
        <taxon>Spiralia</taxon>
        <taxon>Gnathifera</taxon>
        <taxon>Rotifera</taxon>
        <taxon>Eurotatoria</taxon>
        <taxon>Bdelloidea</taxon>
        <taxon>Adinetida</taxon>
        <taxon>Adinetidae</taxon>
        <taxon>Adineta</taxon>
    </lineage>
</organism>
<dbReference type="InterPro" id="IPR005135">
    <property type="entry name" value="Endo/exonuclease/phosphatase"/>
</dbReference>
<dbReference type="PANTHER" id="PTHR47510:SF3">
    <property type="entry name" value="ENDO_EXONUCLEASE_PHOSPHATASE DOMAIN-CONTAINING PROTEIN"/>
    <property type="match status" value="1"/>
</dbReference>
<dbReference type="PANTHER" id="PTHR47510">
    <property type="entry name" value="REVERSE TRANSCRIPTASE DOMAIN-CONTAINING PROTEIN"/>
    <property type="match status" value="1"/>
</dbReference>
<dbReference type="GO" id="GO:0003824">
    <property type="term" value="F:catalytic activity"/>
    <property type="evidence" value="ECO:0007669"/>
    <property type="project" value="InterPro"/>
</dbReference>
<dbReference type="Pfam" id="PF14529">
    <property type="entry name" value="Exo_endo_phos_2"/>
    <property type="match status" value="1"/>
</dbReference>
<evidence type="ECO:0000259" key="1">
    <source>
        <dbReference type="Pfam" id="PF14529"/>
    </source>
</evidence>
<dbReference type="Proteomes" id="UP000663844">
    <property type="component" value="Unassembled WGS sequence"/>
</dbReference>
<dbReference type="InterPro" id="IPR036691">
    <property type="entry name" value="Endo/exonu/phosph_ase_sf"/>
</dbReference>
<name>A0A819QUE0_9BILA</name>
<sequence length="428" mass="48630">MDIISINETNLHEKTQFQLPGFHIFRFDRSQKKGGGVLLAIRKEISCYEVFSQNIDNNECVAVQISTRSGTLLICSLYIPPQIKISSRLFDQLLNINNNCLIMGDLNAASTLLGSRKTNSKGIQLQDLLNNTAFSCIDDNITTYERNNYEEKLDWILATRPIIFCINNVNTHMLLDTVSGHKPLTFDLMIMGDDKPPSPRIQFSFKLANWSLYRHILNEKLMQWDVNRKIVSTNDIDEYTTFISESIVAAARSAIPQSSGKVWALIRKYHNKRIKQKITSVLKYEQFEANSDLEKANMFATYFENDIYTSTPGTSALHIHVSEVVKKINKSISTSSINSQSFQAITPKELKLILKQLPYSAPGPDNVHNRCLRNFTKSLIDHLLNLMNASLRLGYVPSSWKTAFIILLLKPGKDRSQVSSYRPISLLS</sequence>
<comment type="caution">
    <text evidence="2">The sequence shown here is derived from an EMBL/GenBank/DDBJ whole genome shotgun (WGS) entry which is preliminary data.</text>
</comment>
<accession>A0A819QUE0</accession>
<dbReference type="SUPFAM" id="SSF56219">
    <property type="entry name" value="DNase I-like"/>
    <property type="match status" value="1"/>
</dbReference>